<sequence>MGDSIETIHERVNKAIEEKIGCSTSLAGELSSQIVLAMASHEDSDELKTLNYRWQTFLTKQYIEQHNIDEFLESLVQRVLQEKTNHPLKEMILFLEKEEPDNEQI</sequence>
<dbReference type="AlphaFoldDB" id="S9VDV1"/>
<proteinExistence type="predicted"/>
<name>S9VDV1_9TRYP</name>
<evidence type="ECO:0000313" key="1">
    <source>
        <dbReference type="EMBL" id="CAD2214327.1"/>
    </source>
</evidence>
<gene>
    <name evidence="1" type="ORF">ADEAN_000177200</name>
</gene>
<dbReference type="VEuPathDB" id="TriTrypDB:ADEAN_000177200"/>
<evidence type="ECO:0000313" key="2">
    <source>
        <dbReference type="Proteomes" id="UP000515908"/>
    </source>
</evidence>
<dbReference type="OrthoDB" id="264067at2759"/>
<dbReference type="Proteomes" id="UP000515908">
    <property type="component" value="Chromosome 03"/>
</dbReference>
<organism evidence="1 2">
    <name type="scientific">Angomonas deanei</name>
    <dbReference type="NCBI Taxonomy" id="59799"/>
    <lineage>
        <taxon>Eukaryota</taxon>
        <taxon>Discoba</taxon>
        <taxon>Euglenozoa</taxon>
        <taxon>Kinetoplastea</taxon>
        <taxon>Metakinetoplastina</taxon>
        <taxon>Trypanosomatida</taxon>
        <taxon>Trypanosomatidae</taxon>
        <taxon>Strigomonadinae</taxon>
        <taxon>Angomonas</taxon>
    </lineage>
</organism>
<dbReference type="EMBL" id="LR877147">
    <property type="protein sequence ID" value="CAD2214327.1"/>
    <property type="molecule type" value="Genomic_DNA"/>
</dbReference>
<reference evidence="1 2" key="1">
    <citation type="submission" date="2020-08" db="EMBL/GenBank/DDBJ databases">
        <authorList>
            <person name="Newling K."/>
            <person name="Davey J."/>
            <person name="Forrester S."/>
        </authorList>
    </citation>
    <scope>NUCLEOTIDE SEQUENCE [LARGE SCALE GENOMIC DNA]</scope>
    <source>
        <strain evidence="2">Crithidia deanei Carvalho (ATCC PRA-265)</strain>
    </source>
</reference>
<accession>S9VDV1</accession>
<keyword evidence="2" id="KW-1185">Reference proteome</keyword>
<protein>
    <submittedName>
        <fullName evidence="1">Uncharacterized protein</fullName>
    </submittedName>
</protein>